<feature type="region of interest" description="Disordered" evidence="1">
    <location>
        <begin position="690"/>
        <end position="795"/>
    </location>
</feature>
<evidence type="ECO:0000313" key="4">
    <source>
        <dbReference type="Proteomes" id="UP000198287"/>
    </source>
</evidence>
<keyword evidence="4" id="KW-1185">Reference proteome</keyword>
<keyword evidence="3" id="KW-0969">Cilium</keyword>
<accession>A0A226ECM5</accession>
<evidence type="ECO:0000256" key="1">
    <source>
        <dbReference type="SAM" id="MobiDB-lite"/>
    </source>
</evidence>
<keyword evidence="3" id="KW-0966">Cell projection</keyword>
<dbReference type="InterPro" id="IPR036872">
    <property type="entry name" value="CH_dom_sf"/>
</dbReference>
<dbReference type="InterPro" id="IPR010441">
    <property type="entry name" value="CH_2"/>
</dbReference>
<feature type="compositionally biased region" description="Basic residues" evidence="1">
    <location>
        <begin position="785"/>
        <end position="795"/>
    </location>
</feature>
<dbReference type="GO" id="GO:0005737">
    <property type="term" value="C:cytoplasm"/>
    <property type="evidence" value="ECO:0007669"/>
    <property type="project" value="UniProtKB-ARBA"/>
</dbReference>
<keyword evidence="3" id="KW-0282">Flagellum</keyword>
<sequence length="795" mass="90064">MGMLVRQWIIEKLGLPVPEYEDSSNFRRGLSNGFIIAEILRKYSIISDDQLIALGHNFTEGTKLKNMKYVHRWMLGAGIDCCDLPELLDVAEEKSGAVNRFLYKLYFSLEGIAQRRGSLDPSSKNVPTPADFLPDFDYGIDIESVSEMRLRLAQDETNAQLIGVLDDVLQDLDGRSLSNLNLKGEIGEGQEDVVAQGQVCPSPQKDPDEMDAAVGNLMYECPLAVGSVPHNVSDTRDVANFYFAKNSKFHVKNEKLKITVDDDEEEDGDDDGGAAWMDSLKKIDFSGIEETERVRLMGLKQKLEREAQAVREMGAFDAKLDEVVEAEKLSELERKQRTLFSDGQQSYRPMSSSEKMKIHPRNAEPVRASPVDMQTRLNRLKCDRKEEQVATEERVRFRRALCSKMIKRIPALIHEDLVSTALAKTTAICGKEIELSEFLISSYRPLDLFLDHVVLEESELHALRCNRSDRLAQEKARKESLDRLTSGLLDKRSQRVEDERSEKEMALLLNIINHQLNMMIRLVTRIGDYRIVKTRIGSDFHTDRIEDPRIRQSDPIRTDEILGSHRILGSSDVNSFHICESWIIRGYPTIDPILGSDRIGFRVEPGADPILKRANPIRSDPVFIRSYPTDRQMTGEDPSPEQIAEWKSWLLLGLETPPEPVKEVVSSESEEFEFNLADMNCRIVLSENPIPTELRPRQSVPKPTPSLIPRPSEQDPRFSHDPSNTRLGQQETTTPQEEVKKSSSVLSMKAGSSPQTRASKKEPRKTPSSQENKQQTASPQDKKAALSKRRKSRVL</sequence>
<protein>
    <submittedName>
        <fullName evidence="3">Sperm flagellar protein 2</fullName>
    </submittedName>
</protein>
<feature type="compositionally biased region" description="Polar residues" evidence="1">
    <location>
        <begin position="721"/>
        <end position="757"/>
    </location>
</feature>
<feature type="compositionally biased region" description="Polar residues" evidence="1">
    <location>
        <begin position="766"/>
        <end position="779"/>
    </location>
</feature>
<dbReference type="EMBL" id="LNIX01000004">
    <property type="protein sequence ID" value="OXA55200.1"/>
    <property type="molecule type" value="Genomic_DNA"/>
</dbReference>
<proteinExistence type="predicted"/>
<evidence type="ECO:0000259" key="2">
    <source>
        <dbReference type="Pfam" id="PF06294"/>
    </source>
</evidence>
<reference evidence="3 4" key="1">
    <citation type="submission" date="2015-12" db="EMBL/GenBank/DDBJ databases">
        <title>The genome of Folsomia candida.</title>
        <authorList>
            <person name="Faddeeva A."/>
            <person name="Derks M.F."/>
            <person name="Anvar Y."/>
            <person name="Smit S."/>
            <person name="Van Straalen N."/>
            <person name="Roelofs D."/>
        </authorList>
    </citation>
    <scope>NUCLEOTIDE SEQUENCE [LARGE SCALE GENOMIC DNA]</scope>
    <source>
        <strain evidence="3 4">VU population</strain>
        <tissue evidence="3">Whole body</tissue>
    </source>
</reference>
<gene>
    <name evidence="3" type="ORF">Fcan01_08604</name>
</gene>
<name>A0A226ECM5_FOLCA</name>
<comment type="caution">
    <text evidence="3">The sequence shown here is derived from an EMBL/GenBank/DDBJ whole genome shotgun (WGS) entry which is preliminary data.</text>
</comment>
<dbReference type="AlphaFoldDB" id="A0A226ECM5"/>
<organism evidence="3 4">
    <name type="scientific">Folsomia candida</name>
    <name type="common">Springtail</name>
    <dbReference type="NCBI Taxonomy" id="158441"/>
    <lineage>
        <taxon>Eukaryota</taxon>
        <taxon>Metazoa</taxon>
        <taxon>Ecdysozoa</taxon>
        <taxon>Arthropoda</taxon>
        <taxon>Hexapoda</taxon>
        <taxon>Collembola</taxon>
        <taxon>Entomobryomorpha</taxon>
        <taxon>Isotomoidea</taxon>
        <taxon>Isotomidae</taxon>
        <taxon>Proisotominae</taxon>
        <taxon>Folsomia</taxon>
    </lineage>
</organism>
<evidence type="ECO:0000313" key="3">
    <source>
        <dbReference type="EMBL" id="OXA55200.1"/>
    </source>
</evidence>
<dbReference type="Gene3D" id="1.10.418.10">
    <property type="entry name" value="Calponin-like domain"/>
    <property type="match status" value="1"/>
</dbReference>
<dbReference type="Proteomes" id="UP000198287">
    <property type="component" value="Unassembled WGS sequence"/>
</dbReference>
<feature type="domain" description="CH-like" evidence="2">
    <location>
        <begin position="7"/>
        <end position="106"/>
    </location>
</feature>
<dbReference type="Pfam" id="PF06294">
    <property type="entry name" value="CH_2"/>
    <property type="match status" value="1"/>
</dbReference>